<organism evidence="2 3">
    <name type="scientific">Micromonospora craterilacus</name>
    <dbReference type="NCBI Taxonomy" id="1655439"/>
    <lineage>
        <taxon>Bacteria</taxon>
        <taxon>Bacillati</taxon>
        <taxon>Actinomycetota</taxon>
        <taxon>Actinomycetes</taxon>
        <taxon>Micromonosporales</taxon>
        <taxon>Micromonosporaceae</taxon>
        <taxon>Micromonospora</taxon>
    </lineage>
</organism>
<dbReference type="NCBIfam" id="TIGR01764">
    <property type="entry name" value="excise"/>
    <property type="match status" value="1"/>
</dbReference>
<dbReference type="OrthoDB" id="3401953at2"/>
<dbReference type="Pfam" id="PF12728">
    <property type="entry name" value="HTH_17"/>
    <property type="match status" value="1"/>
</dbReference>
<evidence type="ECO:0000259" key="1">
    <source>
        <dbReference type="Pfam" id="PF12728"/>
    </source>
</evidence>
<evidence type="ECO:0000313" key="3">
    <source>
        <dbReference type="Proteomes" id="UP000248924"/>
    </source>
</evidence>
<accession>A0A2W2E0W2</accession>
<reference evidence="2 3" key="1">
    <citation type="submission" date="2018-01" db="EMBL/GenBank/DDBJ databases">
        <title>Draft genome sequence of Jishengella sp. NA12.</title>
        <authorList>
            <person name="Sahin N."/>
            <person name="Ay H."/>
            <person name="Saygin H."/>
        </authorList>
    </citation>
    <scope>NUCLEOTIDE SEQUENCE [LARGE SCALE GENOMIC DNA]</scope>
    <source>
        <strain evidence="2 3">NA12</strain>
    </source>
</reference>
<dbReference type="InterPro" id="IPR009061">
    <property type="entry name" value="DNA-bd_dom_put_sf"/>
</dbReference>
<dbReference type="InterPro" id="IPR010093">
    <property type="entry name" value="SinI_DNA-bd"/>
</dbReference>
<dbReference type="AlphaFoldDB" id="A0A2W2E0W2"/>
<feature type="domain" description="Helix-turn-helix" evidence="1">
    <location>
        <begin position="5"/>
        <end position="50"/>
    </location>
</feature>
<gene>
    <name evidence="2" type="ORF">C1I95_27640</name>
</gene>
<keyword evidence="3" id="KW-1185">Reference proteome</keyword>
<protein>
    <submittedName>
        <fullName evidence="2">DNA-binding protein</fullName>
    </submittedName>
</protein>
<dbReference type="InterPro" id="IPR041657">
    <property type="entry name" value="HTH_17"/>
</dbReference>
<dbReference type="GO" id="GO:0003677">
    <property type="term" value="F:DNA binding"/>
    <property type="evidence" value="ECO:0007669"/>
    <property type="project" value="UniProtKB-KW"/>
</dbReference>
<comment type="caution">
    <text evidence="2">The sequence shown here is derived from an EMBL/GenBank/DDBJ whole genome shotgun (WGS) entry which is preliminary data.</text>
</comment>
<sequence>MQDDWLSAEQVAEGLGLHVRTVRGYIRSGRLKAVRIGKQYRIARTDLDEFTGRAADTAPPRVEVSTVVEVDALGPRATDRLSTLLVASAQQRRGATEPLRVRTVYDDGRGRLKVIVLGDLAATIDILRFIEDVLTEENGMFHTDPTAPEVGHD</sequence>
<name>A0A2W2E0W2_9ACTN</name>
<keyword evidence="2" id="KW-0238">DNA-binding</keyword>
<proteinExistence type="predicted"/>
<evidence type="ECO:0000313" key="2">
    <source>
        <dbReference type="EMBL" id="PZG10955.1"/>
    </source>
</evidence>
<dbReference type="SUPFAM" id="SSF46955">
    <property type="entry name" value="Putative DNA-binding domain"/>
    <property type="match status" value="1"/>
</dbReference>
<dbReference type="Proteomes" id="UP000248924">
    <property type="component" value="Unassembled WGS sequence"/>
</dbReference>
<dbReference type="RefSeq" id="WP_111218105.1">
    <property type="nucleotide sequence ID" value="NZ_POTY01000240.1"/>
</dbReference>
<dbReference type="EMBL" id="POTY01000240">
    <property type="protein sequence ID" value="PZG10955.1"/>
    <property type="molecule type" value="Genomic_DNA"/>
</dbReference>